<dbReference type="GO" id="GO:0003677">
    <property type="term" value="F:DNA binding"/>
    <property type="evidence" value="ECO:0007669"/>
    <property type="project" value="UniProtKB-KW"/>
</dbReference>
<protein>
    <submittedName>
        <fullName evidence="4">Helix-turn-helix domain-containing protein</fullName>
    </submittedName>
</protein>
<proteinExistence type="predicted"/>
<gene>
    <name evidence="4" type="ORF">MQE39_14565</name>
</gene>
<feature type="transmembrane region" description="Helical" evidence="2">
    <location>
        <begin position="116"/>
        <end position="136"/>
    </location>
</feature>
<organism evidence="4 5">
    <name type="scientific">Dielma fastidiosa</name>
    <dbReference type="NCBI Taxonomy" id="1034346"/>
    <lineage>
        <taxon>Bacteria</taxon>
        <taxon>Bacillati</taxon>
        <taxon>Bacillota</taxon>
        <taxon>Erysipelotrichia</taxon>
        <taxon>Erysipelotrichales</taxon>
        <taxon>Erysipelotrichaceae</taxon>
        <taxon>Dielma</taxon>
    </lineage>
</organism>
<keyword evidence="2" id="KW-0472">Membrane</keyword>
<dbReference type="Pfam" id="PF01381">
    <property type="entry name" value="HTH_3"/>
    <property type="match status" value="1"/>
</dbReference>
<feature type="transmembrane region" description="Helical" evidence="2">
    <location>
        <begin position="89"/>
        <end position="110"/>
    </location>
</feature>
<dbReference type="SUPFAM" id="SSF47413">
    <property type="entry name" value="lambda repressor-like DNA-binding domains"/>
    <property type="match status" value="1"/>
</dbReference>
<dbReference type="RefSeq" id="WP_320884376.1">
    <property type="nucleotide sequence ID" value="NZ_BAABZA010000001.1"/>
</dbReference>
<dbReference type="EMBL" id="JALDAW010000022">
    <property type="protein sequence ID" value="MDY5169340.1"/>
    <property type="molecule type" value="Genomic_DNA"/>
</dbReference>
<evidence type="ECO:0000313" key="4">
    <source>
        <dbReference type="EMBL" id="MDY5169340.1"/>
    </source>
</evidence>
<feature type="transmembrane region" description="Helical" evidence="2">
    <location>
        <begin position="157"/>
        <end position="175"/>
    </location>
</feature>
<name>A0AB35URF4_9FIRM</name>
<keyword evidence="1" id="KW-0238">DNA-binding</keyword>
<dbReference type="InterPro" id="IPR010982">
    <property type="entry name" value="Lambda_DNA-bd_dom_sf"/>
</dbReference>
<dbReference type="PANTHER" id="PTHR46558">
    <property type="entry name" value="TRACRIPTIONAL REGULATORY PROTEIN-RELATED-RELATED"/>
    <property type="match status" value="1"/>
</dbReference>
<reference evidence="4" key="1">
    <citation type="submission" date="2022-03" db="EMBL/GenBank/DDBJ databases">
        <title>First case of bacteraemia caused by Dielma fastidiosa in a patient hospitalised with diverticulitis.</title>
        <authorList>
            <person name="Forman-Ankjaer B."/>
            <person name="Hvid-Jensen F."/>
            <person name="Kobel C.M."/>
            <person name="Greve T."/>
        </authorList>
    </citation>
    <scope>NUCLEOTIDE SEQUENCE</scope>
    <source>
        <strain evidence="4">AUH_DF_2021</strain>
    </source>
</reference>
<dbReference type="PANTHER" id="PTHR46558:SF13">
    <property type="entry name" value="HTH-TYPE TRANSCRIPTIONAL REGULATOR IMMR"/>
    <property type="match status" value="1"/>
</dbReference>
<keyword evidence="2" id="KW-0812">Transmembrane</keyword>
<comment type="caution">
    <text evidence="4">The sequence shown here is derived from an EMBL/GenBank/DDBJ whole genome shotgun (WGS) entry which is preliminary data.</text>
</comment>
<dbReference type="SMART" id="SM00530">
    <property type="entry name" value="HTH_XRE"/>
    <property type="match status" value="1"/>
</dbReference>
<evidence type="ECO:0000256" key="1">
    <source>
        <dbReference type="ARBA" id="ARBA00023125"/>
    </source>
</evidence>
<feature type="domain" description="HTH cro/C1-type" evidence="3">
    <location>
        <begin position="9"/>
        <end position="63"/>
    </location>
</feature>
<feature type="transmembrane region" description="Helical" evidence="2">
    <location>
        <begin position="231"/>
        <end position="249"/>
    </location>
</feature>
<keyword evidence="2" id="KW-1133">Transmembrane helix</keyword>
<dbReference type="Proteomes" id="UP001276902">
    <property type="component" value="Unassembled WGS sequence"/>
</dbReference>
<dbReference type="PROSITE" id="PS50943">
    <property type="entry name" value="HTH_CROC1"/>
    <property type="match status" value="1"/>
</dbReference>
<dbReference type="Gene3D" id="1.10.260.40">
    <property type="entry name" value="lambda repressor-like DNA-binding domains"/>
    <property type="match status" value="1"/>
</dbReference>
<evidence type="ECO:0000313" key="5">
    <source>
        <dbReference type="Proteomes" id="UP001276902"/>
    </source>
</evidence>
<feature type="transmembrane region" description="Helical" evidence="2">
    <location>
        <begin position="337"/>
        <end position="354"/>
    </location>
</feature>
<dbReference type="CDD" id="cd00093">
    <property type="entry name" value="HTH_XRE"/>
    <property type="match status" value="1"/>
</dbReference>
<evidence type="ECO:0000256" key="2">
    <source>
        <dbReference type="SAM" id="Phobius"/>
    </source>
</evidence>
<dbReference type="InterPro" id="IPR001387">
    <property type="entry name" value="Cro/C1-type_HTH"/>
</dbReference>
<evidence type="ECO:0000259" key="3">
    <source>
        <dbReference type="PROSITE" id="PS50943"/>
    </source>
</evidence>
<sequence length="372" mass="43058">MMEKLNERLLYLRKNANLTQQQLADKLHISNKTISQWETGRTLPDIVMLVRLAEIYDMKLDELLNQKNQNAIPNEIMTKTLLMGNYKDYLLFAYCLLIGGTLLFYGIYFYLHHFSIPYAIKLIFDLFALVIALRIYQRSQAYQISRKQASTGLFNVCSLWVITQLLVMPCANLLLQKLIAHDTVPYVYLTFSDYIRWLPILVTISMFVLLLMNTVQISISKQTIKHSMTQLLIIFTVMLGGSFGLYRAAVNHVDTITFDTQQSYDTFKDQYQWLLYVYDLDIAYSNDLKVIDPTGLDKAIESIDRLIEYRGIIGFNDEARSVYKKDPVTKSQQGQPLISTILLLLDGLSIVWFYKIKRRDSELGSEQVIGVK</sequence>
<dbReference type="AlphaFoldDB" id="A0AB35URF4"/>
<feature type="transmembrane region" description="Helical" evidence="2">
    <location>
        <begin position="195"/>
        <end position="219"/>
    </location>
</feature>
<accession>A0AB35URF4</accession>